<comment type="caution">
    <text evidence="1">The sequence shown here is derived from an EMBL/GenBank/DDBJ whole genome shotgun (WGS) entry which is preliminary data.</text>
</comment>
<keyword evidence="2" id="KW-1185">Reference proteome</keyword>
<dbReference type="EMBL" id="BMAW01018810">
    <property type="protein sequence ID" value="GFT60321.1"/>
    <property type="molecule type" value="Genomic_DNA"/>
</dbReference>
<gene>
    <name evidence="1" type="ORF">NPIL_53671</name>
</gene>
<evidence type="ECO:0000313" key="2">
    <source>
        <dbReference type="Proteomes" id="UP000887013"/>
    </source>
</evidence>
<sequence>MLLEFTTCFGKDGYRVYVKVFSKPSAYNSDFSNLSKGYKRYADTFGISTHFQLSAFELESFRRRTRLSYLSGKKGNRIRMDMLKFRLLPWGNVFSVSFVRQIDIKDDLVVNIKQDKTACCNFGLQVHYYFLLLAFPRKLFVCKLCETFFC</sequence>
<accession>A0A8X6TZQ1</accession>
<dbReference type="Proteomes" id="UP000887013">
    <property type="component" value="Unassembled WGS sequence"/>
</dbReference>
<dbReference type="AlphaFoldDB" id="A0A8X6TZQ1"/>
<dbReference type="OrthoDB" id="10523995at2759"/>
<proteinExistence type="predicted"/>
<organism evidence="1 2">
    <name type="scientific">Nephila pilipes</name>
    <name type="common">Giant wood spider</name>
    <name type="synonym">Nephila maculata</name>
    <dbReference type="NCBI Taxonomy" id="299642"/>
    <lineage>
        <taxon>Eukaryota</taxon>
        <taxon>Metazoa</taxon>
        <taxon>Ecdysozoa</taxon>
        <taxon>Arthropoda</taxon>
        <taxon>Chelicerata</taxon>
        <taxon>Arachnida</taxon>
        <taxon>Araneae</taxon>
        <taxon>Araneomorphae</taxon>
        <taxon>Entelegynae</taxon>
        <taxon>Araneoidea</taxon>
        <taxon>Nephilidae</taxon>
        <taxon>Nephila</taxon>
    </lineage>
</organism>
<evidence type="ECO:0000313" key="1">
    <source>
        <dbReference type="EMBL" id="GFT60321.1"/>
    </source>
</evidence>
<protein>
    <submittedName>
        <fullName evidence="1">Uncharacterized protein</fullName>
    </submittedName>
</protein>
<reference evidence="1" key="1">
    <citation type="submission" date="2020-08" db="EMBL/GenBank/DDBJ databases">
        <title>Multicomponent nature underlies the extraordinary mechanical properties of spider dragline silk.</title>
        <authorList>
            <person name="Kono N."/>
            <person name="Nakamura H."/>
            <person name="Mori M."/>
            <person name="Yoshida Y."/>
            <person name="Ohtoshi R."/>
            <person name="Malay A.D."/>
            <person name="Moran D.A.P."/>
            <person name="Tomita M."/>
            <person name="Numata K."/>
            <person name="Arakawa K."/>
        </authorList>
    </citation>
    <scope>NUCLEOTIDE SEQUENCE</scope>
</reference>
<name>A0A8X6TZQ1_NEPPI</name>